<accession>A0ABS1SDL1</accession>
<reference evidence="4 5" key="1">
    <citation type="submission" date="2018-09" db="EMBL/GenBank/DDBJ databases">
        <title>Comparative genomics of Leucobacter spp.</title>
        <authorList>
            <person name="Reis A.C."/>
            <person name="Kolvenbach B.A."/>
            <person name="Corvini P.F.X."/>
            <person name="Nunes O.C."/>
        </authorList>
    </citation>
    <scope>NUCLEOTIDE SEQUENCE [LARGE SCALE GENOMIC DNA]</scope>
    <source>
        <strain evidence="4 5">TAN 31504</strain>
    </source>
</reference>
<sequence>MTNSKRVSALMIGSTIALLLGSAVPAAATVPGPSPEGPGVTPELLVPPAEDPAASPTGDEPGPAQDLPSTAGDEADPAAPAVPTTPAPDSAEGSPAAPSVNDPLPPDDGRADESLAPAPGAGGPVSNAVPGAQPATLPANRTVGGTLTFPSDFPASLKSTITVQARWVNNTWPHPQEKDCGGMDMHRGSFNTTTHEWSITGLGDCIYTVWVSVPPSPTTNNWYWELLWDPRTQRDTQVDLRAGNRTGLTHTVQNRGSVVLKNLLVATKTRDFEDVHQFRAINMATGKEVTPELVRNGVSQYREPANGYLYTAADYAGAALPPGTYKLGIVDPATKLKLWYDGSKGGTTNAQRAKTLTVKAFWGEELQLPGKAYFEFDFQKLAHSGNAFADVPKSHKFYTDISWLADRKITTGVKQPNGTVKFLPKQSVTREAMIAFLYRANGVKNYRPKGASPFIDVRPGDQFYTQIMWAYDTGVTTGTKLPNGQRRFAPKDSITREAMAAFMYRQYASQIPVGTASTRFADVPGSHKFAREIRWMASNNITTGTRQANGSVRFEPKGATSREATAAFLHRAELKK</sequence>
<feature type="compositionally biased region" description="Low complexity" evidence="1">
    <location>
        <begin position="77"/>
        <end position="91"/>
    </location>
</feature>
<evidence type="ECO:0000256" key="2">
    <source>
        <dbReference type="SAM" id="SignalP"/>
    </source>
</evidence>
<dbReference type="Proteomes" id="UP001645859">
    <property type="component" value="Unassembled WGS sequence"/>
</dbReference>
<organism evidence="4 5">
    <name type="scientific">Leucobacter chromiireducens subsp. solipictus</name>
    <dbReference type="NCBI Taxonomy" id="398235"/>
    <lineage>
        <taxon>Bacteria</taxon>
        <taxon>Bacillati</taxon>
        <taxon>Actinomycetota</taxon>
        <taxon>Actinomycetes</taxon>
        <taxon>Micrococcales</taxon>
        <taxon>Microbacteriaceae</taxon>
        <taxon>Leucobacter</taxon>
    </lineage>
</organism>
<gene>
    <name evidence="4" type="ORF">D3230_04860</name>
</gene>
<evidence type="ECO:0000313" key="4">
    <source>
        <dbReference type="EMBL" id="MBL3678627.1"/>
    </source>
</evidence>
<evidence type="ECO:0000256" key="1">
    <source>
        <dbReference type="SAM" id="MobiDB-lite"/>
    </source>
</evidence>
<keyword evidence="2" id="KW-0732">Signal</keyword>
<comment type="caution">
    <text evidence="4">The sequence shown here is derived from an EMBL/GenBank/DDBJ whole genome shotgun (WGS) entry which is preliminary data.</text>
</comment>
<dbReference type="PROSITE" id="PS51272">
    <property type="entry name" value="SLH"/>
    <property type="match status" value="3"/>
</dbReference>
<proteinExistence type="predicted"/>
<feature type="signal peptide" evidence="2">
    <location>
        <begin position="1"/>
        <end position="28"/>
    </location>
</feature>
<feature type="domain" description="SLH" evidence="3">
    <location>
        <begin position="516"/>
        <end position="576"/>
    </location>
</feature>
<dbReference type="Pfam" id="PF00395">
    <property type="entry name" value="SLH"/>
    <property type="match status" value="3"/>
</dbReference>
<feature type="domain" description="SLH" evidence="3">
    <location>
        <begin position="453"/>
        <end position="514"/>
    </location>
</feature>
<name>A0ABS1SDL1_9MICO</name>
<dbReference type="RefSeq" id="WP_202343883.1">
    <property type="nucleotide sequence ID" value="NZ_BAAAPI010000008.1"/>
</dbReference>
<dbReference type="EMBL" id="QYAC01000002">
    <property type="protein sequence ID" value="MBL3678627.1"/>
    <property type="molecule type" value="Genomic_DNA"/>
</dbReference>
<evidence type="ECO:0000259" key="3">
    <source>
        <dbReference type="PROSITE" id="PS51272"/>
    </source>
</evidence>
<dbReference type="InterPro" id="IPR001119">
    <property type="entry name" value="SLH_dom"/>
</dbReference>
<feature type="domain" description="SLH" evidence="3">
    <location>
        <begin position="384"/>
        <end position="451"/>
    </location>
</feature>
<feature type="region of interest" description="Disordered" evidence="1">
    <location>
        <begin position="29"/>
        <end position="139"/>
    </location>
</feature>
<protein>
    <recommendedName>
        <fullName evidence="3">SLH domain-containing protein</fullName>
    </recommendedName>
</protein>
<keyword evidence="5" id="KW-1185">Reference proteome</keyword>
<feature type="chain" id="PRO_5045130098" description="SLH domain-containing protein" evidence="2">
    <location>
        <begin position="29"/>
        <end position="576"/>
    </location>
</feature>
<evidence type="ECO:0000313" key="5">
    <source>
        <dbReference type="Proteomes" id="UP001645859"/>
    </source>
</evidence>